<dbReference type="AlphaFoldDB" id="A0A9R1X7S6"/>
<dbReference type="InterPro" id="IPR025452">
    <property type="entry name" value="DUF4218"/>
</dbReference>
<evidence type="ECO:0000313" key="3">
    <source>
        <dbReference type="Proteomes" id="UP000235145"/>
    </source>
</evidence>
<evidence type="ECO:0000259" key="1">
    <source>
        <dbReference type="Pfam" id="PF13960"/>
    </source>
</evidence>
<sequence>MKDYKLLRVQFVEFYKMISDILSQIIDIDVEYLDQWEKDVYVTPCELEMHFPPSFVDIMVHLISHIMQEIKLFKRYMGILKGYVRNHNGSEGSIVEGYTSKKVIEFCQDFKSVGVPITHHSGRLEGKGGVDLKITIPTHEELQVANLVVLKHLKCLTQYVDEYIDMLKSKYPGKEHMWCINNHNEEFSRWLNKKVAENDVDENVKMLGHGLDCRVKSYQGYNINDYTFYTKDQD</sequence>
<dbReference type="Pfam" id="PF13960">
    <property type="entry name" value="DUF4218"/>
    <property type="match status" value="1"/>
</dbReference>
<name>A0A9R1X7S6_LACSA</name>
<reference evidence="2 3" key="1">
    <citation type="journal article" date="2017" name="Nat. Commun.">
        <title>Genome assembly with in vitro proximity ligation data and whole-genome triplication in lettuce.</title>
        <authorList>
            <person name="Reyes-Chin-Wo S."/>
            <person name="Wang Z."/>
            <person name="Yang X."/>
            <person name="Kozik A."/>
            <person name="Arikit S."/>
            <person name="Song C."/>
            <person name="Xia L."/>
            <person name="Froenicke L."/>
            <person name="Lavelle D.O."/>
            <person name="Truco M.J."/>
            <person name="Xia R."/>
            <person name="Zhu S."/>
            <person name="Xu C."/>
            <person name="Xu H."/>
            <person name="Xu X."/>
            <person name="Cox K."/>
            <person name="Korf I."/>
            <person name="Meyers B.C."/>
            <person name="Michelmore R.W."/>
        </authorList>
    </citation>
    <scope>NUCLEOTIDE SEQUENCE [LARGE SCALE GENOMIC DNA]</scope>
    <source>
        <strain evidence="3">cv. Salinas</strain>
        <tissue evidence="2">Seedlings</tissue>
    </source>
</reference>
<organism evidence="2 3">
    <name type="scientific">Lactuca sativa</name>
    <name type="common">Garden lettuce</name>
    <dbReference type="NCBI Taxonomy" id="4236"/>
    <lineage>
        <taxon>Eukaryota</taxon>
        <taxon>Viridiplantae</taxon>
        <taxon>Streptophyta</taxon>
        <taxon>Embryophyta</taxon>
        <taxon>Tracheophyta</taxon>
        <taxon>Spermatophyta</taxon>
        <taxon>Magnoliopsida</taxon>
        <taxon>eudicotyledons</taxon>
        <taxon>Gunneridae</taxon>
        <taxon>Pentapetalae</taxon>
        <taxon>asterids</taxon>
        <taxon>campanulids</taxon>
        <taxon>Asterales</taxon>
        <taxon>Asteraceae</taxon>
        <taxon>Cichorioideae</taxon>
        <taxon>Cichorieae</taxon>
        <taxon>Lactucinae</taxon>
        <taxon>Lactuca</taxon>
    </lineage>
</organism>
<evidence type="ECO:0000313" key="2">
    <source>
        <dbReference type="EMBL" id="KAJ0200749.1"/>
    </source>
</evidence>
<keyword evidence="3" id="KW-1185">Reference proteome</keyword>
<dbReference type="PANTHER" id="PTHR48258:SF9">
    <property type="entry name" value="OS01G0348150 PROTEIN"/>
    <property type="match status" value="1"/>
</dbReference>
<proteinExistence type="predicted"/>
<dbReference type="Proteomes" id="UP000235145">
    <property type="component" value="Unassembled WGS sequence"/>
</dbReference>
<accession>A0A9R1X7S6</accession>
<gene>
    <name evidence="2" type="ORF">LSAT_V11C600308520</name>
</gene>
<dbReference type="EMBL" id="NBSK02000006">
    <property type="protein sequence ID" value="KAJ0200749.1"/>
    <property type="molecule type" value="Genomic_DNA"/>
</dbReference>
<protein>
    <recommendedName>
        <fullName evidence="1">DUF4218 domain-containing protein</fullName>
    </recommendedName>
</protein>
<dbReference type="PANTHER" id="PTHR48258">
    <property type="entry name" value="DUF4218 DOMAIN-CONTAINING PROTEIN-RELATED"/>
    <property type="match status" value="1"/>
</dbReference>
<comment type="caution">
    <text evidence="2">The sequence shown here is derived from an EMBL/GenBank/DDBJ whole genome shotgun (WGS) entry which is preliminary data.</text>
</comment>
<feature type="domain" description="DUF4218" evidence="1">
    <location>
        <begin position="28"/>
        <end position="109"/>
    </location>
</feature>